<protein>
    <submittedName>
        <fullName evidence="2">Uncharacterized protein</fullName>
    </submittedName>
</protein>
<keyword evidence="1" id="KW-1133">Transmembrane helix</keyword>
<name>A0A7W9G0R9_9ACTN</name>
<dbReference type="AlphaFoldDB" id="A0A7W9G0R9"/>
<evidence type="ECO:0000313" key="3">
    <source>
        <dbReference type="Proteomes" id="UP000579153"/>
    </source>
</evidence>
<feature type="transmembrane region" description="Helical" evidence="1">
    <location>
        <begin position="36"/>
        <end position="59"/>
    </location>
</feature>
<keyword evidence="1" id="KW-0472">Membrane</keyword>
<accession>A0A7W9G0R9</accession>
<proteinExistence type="predicted"/>
<gene>
    <name evidence="2" type="ORF">HD596_001829</name>
</gene>
<dbReference type="RefSeq" id="WP_221519241.1">
    <property type="nucleotide sequence ID" value="NZ_JACHMB010000001.1"/>
</dbReference>
<organism evidence="2 3">
    <name type="scientific">Nonomuraea jabiensis</name>
    <dbReference type="NCBI Taxonomy" id="882448"/>
    <lineage>
        <taxon>Bacteria</taxon>
        <taxon>Bacillati</taxon>
        <taxon>Actinomycetota</taxon>
        <taxon>Actinomycetes</taxon>
        <taxon>Streptosporangiales</taxon>
        <taxon>Streptosporangiaceae</taxon>
        <taxon>Nonomuraea</taxon>
    </lineage>
</organism>
<feature type="transmembrane region" description="Helical" evidence="1">
    <location>
        <begin position="71"/>
        <end position="91"/>
    </location>
</feature>
<comment type="caution">
    <text evidence="2">The sequence shown here is derived from an EMBL/GenBank/DDBJ whole genome shotgun (WGS) entry which is preliminary data.</text>
</comment>
<evidence type="ECO:0000256" key="1">
    <source>
        <dbReference type="SAM" id="Phobius"/>
    </source>
</evidence>
<sequence>MRVWRLFADWFWRVDRSLGGAAEPHRGQRFSAAHPVCLGLIIGPAFGALIGVMLLISAMAGGQRPLTSTTLLFSLGFSVFVGVFFVGLGYFERLRQRHYGHYQEPRLRPPR</sequence>
<keyword evidence="1" id="KW-0812">Transmembrane</keyword>
<keyword evidence="3" id="KW-1185">Reference proteome</keyword>
<reference evidence="2 3" key="1">
    <citation type="submission" date="2020-08" db="EMBL/GenBank/DDBJ databases">
        <title>Sequencing the genomes of 1000 actinobacteria strains.</title>
        <authorList>
            <person name="Klenk H.-P."/>
        </authorList>
    </citation>
    <scope>NUCLEOTIDE SEQUENCE [LARGE SCALE GENOMIC DNA]</scope>
    <source>
        <strain evidence="2 3">DSM 45507</strain>
    </source>
</reference>
<dbReference type="EMBL" id="JACHMB010000001">
    <property type="protein sequence ID" value="MBB5775073.1"/>
    <property type="molecule type" value="Genomic_DNA"/>
</dbReference>
<evidence type="ECO:0000313" key="2">
    <source>
        <dbReference type="EMBL" id="MBB5775073.1"/>
    </source>
</evidence>
<dbReference type="Proteomes" id="UP000579153">
    <property type="component" value="Unassembled WGS sequence"/>
</dbReference>